<name>A0A7S4LE79_9EUGL</name>
<gene>
    <name evidence="1" type="ORF">EGYM00163_LOCUS34732</name>
</gene>
<proteinExistence type="predicted"/>
<reference evidence="1" key="1">
    <citation type="submission" date="2021-01" db="EMBL/GenBank/DDBJ databases">
        <authorList>
            <person name="Corre E."/>
            <person name="Pelletier E."/>
            <person name="Niang G."/>
            <person name="Scheremetjew M."/>
            <person name="Finn R."/>
            <person name="Kale V."/>
            <person name="Holt S."/>
            <person name="Cochrane G."/>
            <person name="Meng A."/>
            <person name="Brown T."/>
            <person name="Cohen L."/>
        </authorList>
    </citation>
    <scope>NUCLEOTIDE SEQUENCE</scope>
    <source>
        <strain evidence="1">CCMP1594</strain>
    </source>
</reference>
<protein>
    <submittedName>
        <fullName evidence="1">Uncharacterized protein</fullName>
    </submittedName>
</protein>
<sequence length="110" mass="12469">MKIRVHKPVQHSSFKARTTAAALQTQNTKLHKNQKYVCPEGRAGRIQTNERHQSMGRMHNAWGNLPRSAGRGRWACVQLLRELVADFDNSCHGLRVVCVFGGQARGEEQY</sequence>
<organism evidence="1">
    <name type="scientific">Eutreptiella gymnastica</name>
    <dbReference type="NCBI Taxonomy" id="73025"/>
    <lineage>
        <taxon>Eukaryota</taxon>
        <taxon>Discoba</taxon>
        <taxon>Euglenozoa</taxon>
        <taxon>Euglenida</taxon>
        <taxon>Spirocuta</taxon>
        <taxon>Euglenophyceae</taxon>
        <taxon>Eutreptiales</taxon>
        <taxon>Eutreptiaceae</taxon>
        <taxon>Eutreptiella</taxon>
    </lineage>
</organism>
<evidence type="ECO:0000313" key="1">
    <source>
        <dbReference type="EMBL" id="CAE0823530.1"/>
    </source>
</evidence>
<dbReference type="EMBL" id="HBJA01100743">
    <property type="protein sequence ID" value="CAE0823530.1"/>
    <property type="molecule type" value="Transcribed_RNA"/>
</dbReference>
<accession>A0A7S4LE79</accession>
<dbReference type="AlphaFoldDB" id="A0A7S4LE79"/>